<name>A0A0H4KN89_9BACI</name>
<dbReference type="PATRIC" id="fig|135735.6.peg.1823"/>
<keyword evidence="2" id="KW-1185">Reference proteome</keyword>
<dbReference type="Proteomes" id="UP000036202">
    <property type="component" value="Chromosome"/>
</dbReference>
<evidence type="ECO:0000313" key="1">
    <source>
        <dbReference type="EMBL" id="AKO95020.2"/>
    </source>
</evidence>
<gene>
    <name evidence="1" type="ORF">BEH_08825</name>
</gene>
<proteinExistence type="predicted"/>
<organism evidence="1 2">
    <name type="scientific">Priestia filamentosa</name>
    <dbReference type="NCBI Taxonomy" id="1402861"/>
    <lineage>
        <taxon>Bacteria</taxon>
        <taxon>Bacillati</taxon>
        <taxon>Bacillota</taxon>
        <taxon>Bacilli</taxon>
        <taxon>Bacillales</taxon>
        <taxon>Bacillaceae</taxon>
        <taxon>Priestia</taxon>
    </lineage>
</organism>
<dbReference type="AlphaFoldDB" id="A0A0H4KN89"/>
<dbReference type="EMBL" id="CP011974">
    <property type="protein sequence ID" value="AKO95020.2"/>
    <property type="molecule type" value="Genomic_DNA"/>
</dbReference>
<protein>
    <submittedName>
        <fullName evidence="1">Uncharacterized protein</fullName>
    </submittedName>
</protein>
<accession>A0A0H4KN89</accession>
<reference evidence="2" key="2">
    <citation type="submission" date="2015-06" db="EMBL/GenBank/DDBJ databases">
        <title>Genome Sequence of Bacillus endophyticus and Analysis of its Companion Mechanism in the Ketogulonigenium vulgare-Bacillus strain Consortium.</title>
        <authorList>
            <person name="Jia N."/>
            <person name="Du J."/>
            <person name="Ding M.-Z."/>
            <person name="Gao F."/>
            <person name="Yuan Y.-J."/>
        </authorList>
    </citation>
    <scope>NUCLEOTIDE SEQUENCE [LARGE SCALE GENOMIC DNA]</scope>
    <source>
        <strain evidence="2">Hbe603</strain>
    </source>
</reference>
<dbReference type="KEGG" id="beo:BEH_08825"/>
<evidence type="ECO:0000313" key="2">
    <source>
        <dbReference type="Proteomes" id="UP000036202"/>
    </source>
</evidence>
<reference evidence="1 2" key="1">
    <citation type="journal article" date="2015" name="PLoS ONE">
        <title>Genome Sequence of Bacillus endophyticus and Analysis of Its Companion Mechanism in the Ketogulonigenium vulgare-Bacillus Strain Consortium.</title>
        <authorList>
            <person name="Jia N."/>
            <person name="Du J."/>
            <person name="Ding M.Z."/>
            <person name="Gao F."/>
            <person name="Yuan Y.J."/>
        </authorList>
    </citation>
    <scope>NUCLEOTIDE SEQUENCE [LARGE SCALE GENOMIC DNA]</scope>
    <source>
        <strain evidence="1 2">Hbe603</strain>
    </source>
</reference>
<sequence length="73" mass="8470">MFLLCITTLTIVIFTYLTTRGYSGEYVQLIGNNNSIYPEYLGLLEENNIPYKVKNKKLYIPEDAFDKVIYCCS</sequence>